<evidence type="ECO:0000313" key="3">
    <source>
        <dbReference type="Proteomes" id="UP000185598"/>
    </source>
</evidence>
<gene>
    <name evidence="2" type="ORF">BJF91_03020</name>
</gene>
<keyword evidence="1" id="KW-0472">Membrane</keyword>
<keyword evidence="1" id="KW-1133">Transmembrane helix</keyword>
<name>A0A1Q8ZYJ1_9HYPH</name>
<proteinExistence type="predicted"/>
<keyword evidence="3" id="KW-1185">Reference proteome</keyword>
<evidence type="ECO:0000313" key="2">
    <source>
        <dbReference type="EMBL" id="OLP47414.1"/>
    </source>
</evidence>
<organism evidence="2 3">
    <name type="scientific">Allorhizobium taibaishanense</name>
    <dbReference type="NCBI Taxonomy" id="887144"/>
    <lineage>
        <taxon>Bacteria</taxon>
        <taxon>Pseudomonadati</taxon>
        <taxon>Pseudomonadota</taxon>
        <taxon>Alphaproteobacteria</taxon>
        <taxon>Hyphomicrobiales</taxon>
        <taxon>Rhizobiaceae</taxon>
        <taxon>Rhizobium/Agrobacterium group</taxon>
        <taxon>Allorhizobium</taxon>
    </lineage>
</organism>
<dbReference type="AlphaFoldDB" id="A0A1Q8ZYJ1"/>
<comment type="caution">
    <text evidence="2">The sequence shown here is derived from an EMBL/GenBank/DDBJ whole genome shotgun (WGS) entry which is preliminary data.</text>
</comment>
<keyword evidence="1" id="KW-0812">Transmembrane</keyword>
<dbReference type="Proteomes" id="UP000185598">
    <property type="component" value="Unassembled WGS sequence"/>
</dbReference>
<sequence>MPPIMLQTKRMREALMSDNVIKFRKPAPPPKQPRPGLRKLVIGLCVVAAFGLVWAYFAFVAPGGL</sequence>
<dbReference type="EMBL" id="MKIN01000027">
    <property type="protein sequence ID" value="OLP47414.1"/>
    <property type="molecule type" value="Genomic_DNA"/>
</dbReference>
<evidence type="ECO:0000256" key="1">
    <source>
        <dbReference type="SAM" id="Phobius"/>
    </source>
</evidence>
<feature type="transmembrane region" description="Helical" evidence="1">
    <location>
        <begin position="40"/>
        <end position="59"/>
    </location>
</feature>
<protein>
    <submittedName>
        <fullName evidence="2">Uncharacterized protein</fullName>
    </submittedName>
</protein>
<accession>A0A1Q8ZYJ1</accession>
<reference evidence="2 3" key="1">
    <citation type="submission" date="2016-09" db="EMBL/GenBank/DDBJ databases">
        <title>Rhizobium oryziradicis sp. nov., isolated from the root of rice.</title>
        <authorList>
            <person name="Zhao J."/>
            <person name="Zhang X."/>
        </authorList>
    </citation>
    <scope>NUCLEOTIDE SEQUENCE [LARGE SCALE GENOMIC DNA]</scope>
    <source>
        <strain evidence="2 3">14971</strain>
    </source>
</reference>